<keyword evidence="3" id="KW-0812">Transmembrane</keyword>
<dbReference type="Proteomes" id="UP000094801">
    <property type="component" value="Unassembled WGS sequence"/>
</dbReference>
<keyword evidence="13" id="KW-1185">Reference proteome</keyword>
<dbReference type="STRING" id="983967.A0A1E4T075"/>
<evidence type="ECO:0000256" key="8">
    <source>
        <dbReference type="ARBA" id="ARBA00023136"/>
    </source>
</evidence>
<accession>A0A1E4T075</accession>
<dbReference type="InterPro" id="IPR006693">
    <property type="entry name" value="AB_hydrolase_lipase"/>
</dbReference>
<evidence type="ECO:0000256" key="1">
    <source>
        <dbReference type="ARBA" id="ARBA00004167"/>
    </source>
</evidence>
<dbReference type="PANTHER" id="PTHR11005">
    <property type="entry name" value="LYSOSOMAL ACID LIPASE-RELATED"/>
    <property type="match status" value="1"/>
</dbReference>
<evidence type="ECO:0000256" key="7">
    <source>
        <dbReference type="ARBA" id="ARBA00023098"/>
    </source>
</evidence>
<keyword evidence="6" id="KW-1133">Transmembrane helix</keyword>
<evidence type="ECO:0000256" key="6">
    <source>
        <dbReference type="ARBA" id="ARBA00022989"/>
    </source>
</evidence>
<evidence type="ECO:0000256" key="10">
    <source>
        <dbReference type="PIRSR" id="PIRSR000862-1"/>
    </source>
</evidence>
<dbReference type="AlphaFoldDB" id="A0A1E4T075"/>
<dbReference type="EMBL" id="KV453853">
    <property type="protein sequence ID" value="ODV85153.1"/>
    <property type="molecule type" value="Genomic_DNA"/>
</dbReference>
<evidence type="ECO:0000256" key="3">
    <source>
        <dbReference type="ARBA" id="ARBA00022692"/>
    </source>
</evidence>
<gene>
    <name evidence="12" type="ORF">CANARDRAFT_199050</name>
</gene>
<dbReference type="OrthoDB" id="9974421at2759"/>
<dbReference type="SUPFAM" id="SSF53474">
    <property type="entry name" value="alpha/beta-Hydrolases"/>
    <property type="match status" value="1"/>
</dbReference>
<dbReference type="FunFam" id="3.40.50.1820:FF:000095">
    <property type="entry name" value="Triglyceride lipase-cholesterol esterase"/>
    <property type="match status" value="1"/>
</dbReference>
<comment type="subcellular location">
    <subcellularLocation>
        <location evidence="1">Membrane</location>
        <topology evidence="1">Single-pass membrane protein</topology>
    </subcellularLocation>
</comment>
<dbReference type="InterPro" id="IPR029058">
    <property type="entry name" value="AB_hydrolase_fold"/>
</dbReference>
<sequence length="432" mass="50493">MLLRLEDVSSIVLIILEQFVSFVTFLLPERLILFFTRVVKFIFSRFKTNDINYNRFLVKDKLQDDKLLQRIEDLRSAASFKELCELNNFKVQNHLIQTTDGYLLTAHRLNPELNGFKPNGQIAYFQHGLLMSSEIWVLMNDKDLNLPFRLCEMGYDVFLGNNRGNKYSNKHVSLSTSDPKFWDFSIDEFAMYDIPCTIDYILSYTNSKSLTYIGFSQGCSQILASVSINKDLNSKISKLILIAPATTPKRLCNWLINSIVNFKPSLLFLLFGKKILMKSTLFWQRIMYPPFFIKMIDLPNKILFDWRSENITNIQKIICYFHLYSTTSVKSVVHWFQIIRSKKFQMYHDSNIFNAFEYPTSTSIAIPDILLIYGMSDSLVDITQMLDHVPLKSSKMTVIGVEKYEHLDLIWGKNTEYYVLDNVFKFLNESET</sequence>
<name>A0A1E4T075_9ASCO</name>
<dbReference type="Pfam" id="PF04083">
    <property type="entry name" value="Abhydro_lipase"/>
    <property type="match status" value="1"/>
</dbReference>
<evidence type="ECO:0000259" key="11">
    <source>
        <dbReference type="Pfam" id="PF04083"/>
    </source>
</evidence>
<proteinExistence type="inferred from homology"/>
<evidence type="ECO:0000313" key="13">
    <source>
        <dbReference type="Proteomes" id="UP000094801"/>
    </source>
</evidence>
<keyword evidence="7" id="KW-0443">Lipid metabolism</keyword>
<dbReference type="GO" id="GO:0016042">
    <property type="term" value="P:lipid catabolic process"/>
    <property type="evidence" value="ECO:0007669"/>
    <property type="project" value="UniProtKB-KW"/>
</dbReference>
<dbReference type="GO" id="GO:0016020">
    <property type="term" value="C:membrane"/>
    <property type="evidence" value="ECO:0007669"/>
    <property type="project" value="UniProtKB-SubCell"/>
</dbReference>
<feature type="active site" description="Nucleophile" evidence="10">
    <location>
        <position position="216"/>
    </location>
</feature>
<evidence type="ECO:0000256" key="9">
    <source>
        <dbReference type="PIRNR" id="PIRNR000862"/>
    </source>
</evidence>
<feature type="domain" description="Partial AB-hydrolase lipase" evidence="11">
    <location>
        <begin position="81"/>
        <end position="139"/>
    </location>
</feature>
<keyword evidence="4 9" id="KW-0378">Hydrolase</keyword>
<dbReference type="PIRSF" id="PIRSF000862">
    <property type="entry name" value="Steryl_ester_lip"/>
    <property type="match status" value="1"/>
</dbReference>
<dbReference type="Gene3D" id="3.40.50.1820">
    <property type="entry name" value="alpha/beta hydrolase"/>
    <property type="match status" value="1"/>
</dbReference>
<feature type="active site" description="Charge relay system" evidence="10">
    <location>
        <position position="406"/>
    </location>
</feature>
<protein>
    <recommendedName>
        <fullName evidence="9">Lipase</fullName>
    </recommendedName>
</protein>
<reference evidence="13" key="1">
    <citation type="submission" date="2016-04" db="EMBL/GenBank/DDBJ databases">
        <title>Comparative genomics of biotechnologically important yeasts.</title>
        <authorList>
            <consortium name="DOE Joint Genome Institute"/>
            <person name="Riley R."/>
            <person name="Haridas S."/>
            <person name="Wolfe K.H."/>
            <person name="Lopes M.R."/>
            <person name="Hittinger C.T."/>
            <person name="Goker M."/>
            <person name="Salamov A."/>
            <person name="Wisecaver J."/>
            <person name="Long T.M."/>
            <person name="Aerts A.L."/>
            <person name="Barry K."/>
            <person name="Choi C."/>
            <person name="Clum A."/>
            <person name="Coughlan A.Y."/>
            <person name="Deshpande S."/>
            <person name="Douglass A.P."/>
            <person name="Hanson S.J."/>
            <person name="Klenk H.-P."/>
            <person name="Labutti K."/>
            <person name="Lapidus A."/>
            <person name="Lindquist E."/>
            <person name="Lipzen A."/>
            <person name="Meier-Kolthoff J.P."/>
            <person name="Ohm R.A."/>
            <person name="Otillar R.P."/>
            <person name="Pangilinan J."/>
            <person name="Peng Y."/>
            <person name="Rokas A."/>
            <person name="Rosa C.A."/>
            <person name="Scheuner C."/>
            <person name="Sibirny A.A."/>
            <person name="Slot J.C."/>
            <person name="Stielow J.B."/>
            <person name="Sun H."/>
            <person name="Kurtzman C.P."/>
            <person name="Blackwell M."/>
            <person name="Grigoriev I.V."/>
            <person name="Jeffries T.W."/>
        </authorList>
    </citation>
    <scope>NUCLEOTIDE SEQUENCE [LARGE SCALE GENOMIC DNA]</scope>
    <source>
        <strain evidence="13">NRRL YB-2248</strain>
    </source>
</reference>
<keyword evidence="8" id="KW-0472">Membrane</keyword>
<evidence type="ECO:0000313" key="12">
    <source>
        <dbReference type="EMBL" id="ODV85153.1"/>
    </source>
</evidence>
<evidence type="ECO:0000256" key="2">
    <source>
        <dbReference type="ARBA" id="ARBA00010701"/>
    </source>
</evidence>
<feature type="active site" description="Charge relay system" evidence="10">
    <location>
        <position position="377"/>
    </location>
</feature>
<organism evidence="12 13">
    <name type="scientific">[Candida] arabinofermentans NRRL YB-2248</name>
    <dbReference type="NCBI Taxonomy" id="983967"/>
    <lineage>
        <taxon>Eukaryota</taxon>
        <taxon>Fungi</taxon>
        <taxon>Dikarya</taxon>
        <taxon>Ascomycota</taxon>
        <taxon>Saccharomycotina</taxon>
        <taxon>Pichiomycetes</taxon>
        <taxon>Pichiales</taxon>
        <taxon>Pichiaceae</taxon>
        <taxon>Ogataea</taxon>
        <taxon>Ogataea/Candida clade</taxon>
    </lineage>
</organism>
<evidence type="ECO:0000256" key="4">
    <source>
        <dbReference type="ARBA" id="ARBA00022801"/>
    </source>
</evidence>
<comment type="similarity">
    <text evidence="2 9">Belongs to the AB hydrolase superfamily. Lipase family.</text>
</comment>
<keyword evidence="5 9" id="KW-0442">Lipid degradation</keyword>
<evidence type="ECO:0000256" key="5">
    <source>
        <dbReference type="ARBA" id="ARBA00022963"/>
    </source>
</evidence>
<dbReference type="GO" id="GO:0016788">
    <property type="term" value="F:hydrolase activity, acting on ester bonds"/>
    <property type="evidence" value="ECO:0007669"/>
    <property type="project" value="InterPro"/>
</dbReference>
<dbReference type="InterPro" id="IPR025483">
    <property type="entry name" value="Lipase_euk"/>
</dbReference>